<dbReference type="AlphaFoldDB" id="A0A117IB60"/>
<evidence type="ECO:0000256" key="1">
    <source>
        <dbReference type="SAM" id="SignalP"/>
    </source>
</evidence>
<evidence type="ECO:0000313" key="2">
    <source>
        <dbReference type="EMBL" id="GAS97445.1"/>
    </source>
</evidence>
<name>A0A117IB60_MYCCR</name>
<accession>A0A117IB60</accession>
<protein>
    <submittedName>
        <fullName evidence="2">Uncharacterized protein</fullName>
    </submittedName>
</protein>
<feature type="chain" id="PRO_5007148667" evidence="1">
    <location>
        <begin position="34"/>
        <end position="110"/>
    </location>
</feature>
<dbReference type="EMBL" id="BCSY01000072">
    <property type="protein sequence ID" value="GAS97445.1"/>
    <property type="molecule type" value="Genomic_DNA"/>
</dbReference>
<organism evidence="2 3">
    <name type="scientific">Mycolicibacterium canariasense</name>
    <name type="common">Mycobacterium canariasense</name>
    <dbReference type="NCBI Taxonomy" id="228230"/>
    <lineage>
        <taxon>Bacteria</taxon>
        <taxon>Bacillati</taxon>
        <taxon>Actinomycetota</taxon>
        <taxon>Actinomycetes</taxon>
        <taxon>Mycobacteriales</taxon>
        <taxon>Mycobacteriaceae</taxon>
        <taxon>Mycolicibacterium</taxon>
    </lineage>
</organism>
<sequence>MKSTITKRIAATTAAIAAPLGSALILGAWTAPAASAAGESAVTTIGLLEAQGFDVKIDRVGSAPLDQCVVTGVRNPRERTEIVRVGGRDDRDFIPVVVRRTVSVSLDCSR</sequence>
<gene>
    <name evidence="2" type="ORF">RMCC_4411</name>
</gene>
<proteinExistence type="predicted"/>
<reference evidence="3" key="2">
    <citation type="submission" date="2016-02" db="EMBL/GenBank/DDBJ databases">
        <title>Draft genome sequence of five rapidly growing Mycobacterium species.</title>
        <authorList>
            <person name="Katahira K."/>
            <person name="Gotou Y."/>
            <person name="Iida K."/>
            <person name="Ogura Y."/>
            <person name="Hayashi T."/>
        </authorList>
    </citation>
    <scope>NUCLEOTIDE SEQUENCE [LARGE SCALE GENOMIC DNA]</scope>
    <source>
        <strain evidence="3">JCM15298</strain>
    </source>
</reference>
<dbReference type="Proteomes" id="UP000069443">
    <property type="component" value="Unassembled WGS sequence"/>
</dbReference>
<dbReference type="RefSeq" id="WP_062658330.1">
    <property type="nucleotide sequence ID" value="NZ_BCSY01000072.1"/>
</dbReference>
<keyword evidence="3" id="KW-1185">Reference proteome</keyword>
<feature type="signal peptide" evidence="1">
    <location>
        <begin position="1"/>
        <end position="33"/>
    </location>
</feature>
<keyword evidence="1" id="KW-0732">Signal</keyword>
<comment type="caution">
    <text evidence="2">The sequence shown here is derived from an EMBL/GenBank/DDBJ whole genome shotgun (WGS) entry which is preliminary data.</text>
</comment>
<evidence type="ECO:0000313" key="3">
    <source>
        <dbReference type="Proteomes" id="UP000069443"/>
    </source>
</evidence>
<dbReference type="OrthoDB" id="4762505at2"/>
<reference evidence="3" key="1">
    <citation type="journal article" date="2016" name="Genome Announc.">
        <title>Draft Genome Sequences of Five Rapidly Growing Mycobacterium Species, M. thermoresistibile, M. fortuitum subsp. acetamidolyticum, M. canariasense, M. brisbanense, and M. novocastrense.</title>
        <authorList>
            <person name="Katahira K."/>
            <person name="Ogura Y."/>
            <person name="Gotoh Y."/>
            <person name="Hayashi T."/>
        </authorList>
    </citation>
    <scope>NUCLEOTIDE SEQUENCE [LARGE SCALE GENOMIC DNA]</scope>
    <source>
        <strain evidence="3">JCM15298</strain>
    </source>
</reference>